<protein>
    <submittedName>
        <fullName evidence="1">9419_t:CDS:1</fullName>
    </submittedName>
</protein>
<feature type="non-terminal residue" evidence="1">
    <location>
        <position position="64"/>
    </location>
</feature>
<dbReference type="EMBL" id="CAJVPV010047008">
    <property type="protein sequence ID" value="CAG8771826.1"/>
    <property type="molecule type" value="Genomic_DNA"/>
</dbReference>
<dbReference type="AlphaFoldDB" id="A0A9N9J9Q6"/>
<name>A0A9N9J9Q6_9GLOM</name>
<keyword evidence="2" id="KW-1185">Reference proteome</keyword>
<proteinExistence type="predicted"/>
<accession>A0A9N9J9Q6</accession>
<reference evidence="1" key="1">
    <citation type="submission" date="2021-06" db="EMBL/GenBank/DDBJ databases">
        <authorList>
            <person name="Kallberg Y."/>
            <person name="Tangrot J."/>
            <person name="Rosling A."/>
        </authorList>
    </citation>
    <scope>NUCLEOTIDE SEQUENCE</scope>
    <source>
        <strain evidence="1">CL551</strain>
    </source>
</reference>
<organism evidence="1 2">
    <name type="scientific">Acaulospora morrowiae</name>
    <dbReference type="NCBI Taxonomy" id="94023"/>
    <lineage>
        <taxon>Eukaryota</taxon>
        <taxon>Fungi</taxon>
        <taxon>Fungi incertae sedis</taxon>
        <taxon>Mucoromycota</taxon>
        <taxon>Glomeromycotina</taxon>
        <taxon>Glomeromycetes</taxon>
        <taxon>Diversisporales</taxon>
        <taxon>Acaulosporaceae</taxon>
        <taxon>Acaulospora</taxon>
    </lineage>
</organism>
<dbReference type="Proteomes" id="UP000789342">
    <property type="component" value="Unassembled WGS sequence"/>
</dbReference>
<evidence type="ECO:0000313" key="2">
    <source>
        <dbReference type="Proteomes" id="UP000789342"/>
    </source>
</evidence>
<sequence>MSLYVSKFLCETLERLQLSIKEKKKNKQLLLNHSNYLPYIKAYVIIELEKNRNGYWTHKNIAKQ</sequence>
<evidence type="ECO:0000313" key="1">
    <source>
        <dbReference type="EMBL" id="CAG8771826.1"/>
    </source>
</evidence>
<gene>
    <name evidence="1" type="ORF">AMORRO_LOCUS16644</name>
</gene>
<comment type="caution">
    <text evidence="1">The sequence shown here is derived from an EMBL/GenBank/DDBJ whole genome shotgun (WGS) entry which is preliminary data.</text>
</comment>